<dbReference type="OrthoDB" id="1094723at2"/>
<evidence type="ECO:0000256" key="5">
    <source>
        <dbReference type="ARBA" id="ARBA00023136"/>
    </source>
</evidence>
<keyword evidence="12" id="KW-1185">Reference proteome</keyword>
<dbReference type="EMBL" id="FMAR01000015">
    <property type="protein sequence ID" value="SCC56584.1"/>
    <property type="molecule type" value="Genomic_DNA"/>
</dbReference>
<evidence type="ECO:0000256" key="9">
    <source>
        <dbReference type="SAM" id="SignalP"/>
    </source>
</evidence>
<dbReference type="InterPro" id="IPR039426">
    <property type="entry name" value="TonB-dep_rcpt-like"/>
</dbReference>
<keyword evidence="3 7" id="KW-1134">Transmembrane beta strand</keyword>
<feature type="domain" description="TonB-dependent receptor plug" evidence="10">
    <location>
        <begin position="225"/>
        <end position="346"/>
    </location>
</feature>
<dbReference type="Pfam" id="PF07715">
    <property type="entry name" value="Plug"/>
    <property type="match status" value="1"/>
</dbReference>
<proteinExistence type="inferred from homology"/>
<dbReference type="InterPro" id="IPR008969">
    <property type="entry name" value="CarboxyPept-like_regulatory"/>
</dbReference>
<dbReference type="NCBIfam" id="TIGR04056">
    <property type="entry name" value="OMP_RagA_SusC"/>
    <property type="match status" value="1"/>
</dbReference>
<feature type="region of interest" description="Disordered" evidence="8">
    <location>
        <begin position="113"/>
        <end position="135"/>
    </location>
</feature>
<evidence type="ECO:0000259" key="10">
    <source>
        <dbReference type="Pfam" id="PF07715"/>
    </source>
</evidence>
<reference evidence="11 12" key="1">
    <citation type="submission" date="2016-08" db="EMBL/GenBank/DDBJ databases">
        <authorList>
            <person name="Seilhamer J.J."/>
        </authorList>
    </citation>
    <scope>NUCLEOTIDE SEQUENCE [LARGE SCALE GENOMIC DNA]</scope>
    <source>
        <strain evidence="11 12">A37T2</strain>
    </source>
</reference>
<dbReference type="SUPFAM" id="SSF49464">
    <property type="entry name" value="Carboxypeptidase regulatory domain-like"/>
    <property type="match status" value="1"/>
</dbReference>
<keyword evidence="2 7" id="KW-0813">Transport</keyword>
<evidence type="ECO:0000256" key="6">
    <source>
        <dbReference type="ARBA" id="ARBA00023237"/>
    </source>
</evidence>
<name>A0A1C4FL71_9BACT</name>
<gene>
    <name evidence="11" type="ORF">GA0116948_11538</name>
</gene>
<dbReference type="InterPro" id="IPR037066">
    <property type="entry name" value="Plug_dom_sf"/>
</dbReference>
<evidence type="ECO:0000256" key="8">
    <source>
        <dbReference type="SAM" id="MobiDB-lite"/>
    </source>
</evidence>
<dbReference type="InterPro" id="IPR023996">
    <property type="entry name" value="TonB-dep_OMP_SusC/RagA"/>
</dbReference>
<comment type="similarity">
    <text evidence="7">Belongs to the TonB-dependent receptor family.</text>
</comment>
<evidence type="ECO:0000256" key="3">
    <source>
        <dbReference type="ARBA" id="ARBA00022452"/>
    </source>
</evidence>
<dbReference type="SUPFAM" id="SSF56935">
    <property type="entry name" value="Porins"/>
    <property type="match status" value="1"/>
</dbReference>
<dbReference type="Gene3D" id="2.170.130.10">
    <property type="entry name" value="TonB-dependent receptor, plug domain"/>
    <property type="match status" value="1"/>
</dbReference>
<feature type="signal peptide" evidence="9">
    <location>
        <begin position="1"/>
        <end position="27"/>
    </location>
</feature>
<sequence length="1157" mass="130199">MYVFQHIKARRTAMLLLLLCSMLRSYAQKPGNTITLHLKNSTLEAAINTVGEQSGLRVLYTKNDMSRAVPVNVDIIHASLEEALTAIFKDQPLDFVIKEKYIVVKKEKEKKEPARATNGATPAATTIPGITGSVLDDEGQPIPGATVVLEANNRKAGMAADSKGSFSFIGLAPGRLTLTASSVGYEKFTTQVEVKPETMVMKITLRKATNNMQDVVVNGIFSRPKENFTGAATSFTGEQLREISPTSVFTALKALDASFQMPQDNVNGSNPNVVPRVQLRGTNSIMQTDLKSEYGYISNPPLIIMDGFEVPIERLYDLDINRIARITILKDAAATAIYGAKSANGVLVVETIQPKPGESHFIYTTSLTTNIPDLSTYNLTNARQKLAFEEMAGVYKSRNYTDQRRLDQVHNLVAHNVQRGVNTYWLSQPLQTQFNNAHSLSLSTGVGKIVYQTTLSYAHDGGVMKGSNRNNLSGNVALRYVDRKFQLQTQFNIYSTRSNNSPYGDMSQYARFNPYWMPRDQHGRITKYLDIYPLGEVDGISTSLPNDYEPKVTNPLYNTTLHTIDSRRALNIGQNFWAEYNFTNSFKINGTFAYTSTTTNSDQFLPGSATDFFTVDDFSKRGYFRNANGSGTNYQGRLNMNYGKVMGRHTLYATAGLEMQENTSRSVAINVTGFPSERLSDLLFGLSYKDQKPQGSFDKQRNLSYIANASYAYDNRYLMDASFNRSGSSLYGADKRYGNVWAVGLGWNVHKERFMHLPQEINRLKVRASYGYTGSVNFPSYAGITTYRYDITGRYLDYVPANVLAMGNPDLTWQRTRKFNGGADIALFKERLNVSMNYYVETTDDLIMTNPSAPSTGFNSFYNNLGKSENKGYEISVTAFLLKKPQQQLYWSITTSWLRNQNKLLKITDVLKEQNNTALKEQTDSGYSKPVLQYKEGQSVSTLYAVRSRGIDPSTGNEIFLTKDGKQTYVWNKNDEVAIGDMQPKFNTTFNNHFQWKWLRLDFGLNITLGGYEYNNTLADKLENAVTTDNIDRRAMNDRWQKPGDVANYKGLVDVEGYPKINTSTVATSRFVRRKNSVELTGISLDPGKLLAKYITKYTNLAVNKLNNKAKDVIKSDMLDVRFTMNNLFTFYNIGRERGTAYPFNREFTLNITLRFQ</sequence>
<dbReference type="AlphaFoldDB" id="A0A1C4FL71"/>
<keyword evidence="5 7" id="KW-0472">Membrane</keyword>
<dbReference type="Gene3D" id="2.40.170.20">
    <property type="entry name" value="TonB-dependent receptor, beta-barrel domain"/>
    <property type="match status" value="1"/>
</dbReference>
<evidence type="ECO:0000313" key="11">
    <source>
        <dbReference type="EMBL" id="SCC56584.1"/>
    </source>
</evidence>
<dbReference type="Pfam" id="PF13620">
    <property type="entry name" value="CarboxypepD_reg"/>
    <property type="match status" value="1"/>
</dbReference>
<feature type="compositionally biased region" description="Low complexity" evidence="8">
    <location>
        <begin position="115"/>
        <end position="132"/>
    </location>
</feature>
<evidence type="ECO:0000256" key="2">
    <source>
        <dbReference type="ARBA" id="ARBA00022448"/>
    </source>
</evidence>
<feature type="chain" id="PRO_5008691989" evidence="9">
    <location>
        <begin position="28"/>
        <end position="1157"/>
    </location>
</feature>
<keyword evidence="9" id="KW-0732">Signal</keyword>
<organism evidence="11 12">
    <name type="scientific">Chitinophaga costaii</name>
    <dbReference type="NCBI Taxonomy" id="1335309"/>
    <lineage>
        <taxon>Bacteria</taxon>
        <taxon>Pseudomonadati</taxon>
        <taxon>Bacteroidota</taxon>
        <taxon>Chitinophagia</taxon>
        <taxon>Chitinophagales</taxon>
        <taxon>Chitinophagaceae</taxon>
        <taxon>Chitinophaga</taxon>
    </lineage>
</organism>
<keyword evidence="6 7" id="KW-0998">Cell outer membrane</keyword>
<keyword evidence="4 7" id="KW-0812">Transmembrane</keyword>
<accession>A0A1C4FL71</accession>
<protein>
    <submittedName>
        <fullName evidence="11">TonB-linked outer membrane protein, SusC/RagA family</fullName>
    </submittedName>
</protein>
<dbReference type="InterPro" id="IPR012910">
    <property type="entry name" value="Plug_dom"/>
</dbReference>
<dbReference type="InterPro" id="IPR036942">
    <property type="entry name" value="Beta-barrel_TonB_sf"/>
</dbReference>
<evidence type="ECO:0000256" key="1">
    <source>
        <dbReference type="ARBA" id="ARBA00004571"/>
    </source>
</evidence>
<dbReference type="PROSITE" id="PS52016">
    <property type="entry name" value="TONB_DEPENDENT_REC_3"/>
    <property type="match status" value="1"/>
</dbReference>
<dbReference type="Gene3D" id="2.60.40.1120">
    <property type="entry name" value="Carboxypeptidase-like, regulatory domain"/>
    <property type="match status" value="1"/>
</dbReference>
<comment type="subcellular location">
    <subcellularLocation>
        <location evidence="1 7">Cell outer membrane</location>
        <topology evidence="1 7">Multi-pass membrane protein</topology>
    </subcellularLocation>
</comment>
<evidence type="ECO:0000256" key="4">
    <source>
        <dbReference type="ARBA" id="ARBA00022692"/>
    </source>
</evidence>
<dbReference type="RefSeq" id="WP_089714530.1">
    <property type="nucleotide sequence ID" value="NZ_FMAR01000015.1"/>
</dbReference>
<dbReference type="Proteomes" id="UP000242818">
    <property type="component" value="Unassembled WGS sequence"/>
</dbReference>
<evidence type="ECO:0000313" key="12">
    <source>
        <dbReference type="Proteomes" id="UP000242818"/>
    </source>
</evidence>
<dbReference type="GO" id="GO:0009279">
    <property type="term" value="C:cell outer membrane"/>
    <property type="evidence" value="ECO:0007669"/>
    <property type="project" value="UniProtKB-SubCell"/>
</dbReference>
<dbReference type="STRING" id="1335309.GA0116948_11538"/>
<evidence type="ECO:0000256" key="7">
    <source>
        <dbReference type="PROSITE-ProRule" id="PRU01360"/>
    </source>
</evidence>